<dbReference type="GO" id="GO:0003677">
    <property type="term" value="F:DNA binding"/>
    <property type="evidence" value="ECO:0007669"/>
    <property type="project" value="TreeGrafter"/>
</dbReference>
<dbReference type="GO" id="GO:0016251">
    <property type="term" value="F:RNA polymerase II general transcription initiation factor activity"/>
    <property type="evidence" value="ECO:0007669"/>
    <property type="project" value="TreeGrafter"/>
</dbReference>
<dbReference type="InterPro" id="IPR045144">
    <property type="entry name" value="TAF4"/>
</dbReference>
<accession>A0AAE1QZU6</accession>
<evidence type="ECO:0000313" key="2">
    <source>
        <dbReference type="EMBL" id="KAK4342516.1"/>
    </source>
</evidence>
<dbReference type="PANTHER" id="PTHR15138">
    <property type="entry name" value="TRANSCRIPTION INITIATION FACTOR TFIID SUBUNIT 4"/>
    <property type="match status" value="1"/>
</dbReference>
<dbReference type="PANTHER" id="PTHR15138:SF14">
    <property type="entry name" value="TRANSCRIPTION INITIATION FACTOR TFIID SUBUNIT 4"/>
    <property type="match status" value="1"/>
</dbReference>
<name>A0AAE1QZU6_9SOLA</name>
<sequence>MEFHLFFQRIDIEKSRHRTVVISDIRKQIMALNHKVWEEWKMSLVGVQDGLVVPGKRIDEASDYFMHVPLGSGGYNSPGKDVNRKSLSTPTRNPRDHQEAEKRSQSTTPIPPGAVRRVERNQVPRCITVKDVIAVLESEPQMSKSTVIYHLHEKIRSDAPGELS</sequence>
<dbReference type="GO" id="GO:0006367">
    <property type="term" value="P:transcription initiation at RNA polymerase II promoter"/>
    <property type="evidence" value="ECO:0007669"/>
    <property type="project" value="TreeGrafter"/>
</dbReference>
<feature type="compositionally biased region" description="Basic and acidic residues" evidence="1">
    <location>
        <begin position="93"/>
        <end position="104"/>
    </location>
</feature>
<comment type="caution">
    <text evidence="2">The sequence shown here is derived from an EMBL/GenBank/DDBJ whole genome shotgun (WGS) entry which is preliminary data.</text>
</comment>
<proteinExistence type="predicted"/>
<evidence type="ECO:0000256" key="1">
    <source>
        <dbReference type="SAM" id="MobiDB-lite"/>
    </source>
</evidence>
<organism evidence="2 3">
    <name type="scientific">Anisodus tanguticus</name>
    <dbReference type="NCBI Taxonomy" id="243964"/>
    <lineage>
        <taxon>Eukaryota</taxon>
        <taxon>Viridiplantae</taxon>
        <taxon>Streptophyta</taxon>
        <taxon>Embryophyta</taxon>
        <taxon>Tracheophyta</taxon>
        <taxon>Spermatophyta</taxon>
        <taxon>Magnoliopsida</taxon>
        <taxon>eudicotyledons</taxon>
        <taxon>Gunneridae</taxon>
        <taxon>Pentapetalae</taxon>
        <taxon>asterids</taxon>
        <taxon>lamiids</taxon>
        <taxon>Solanales</taxon>
        <taxon>Solanaceae</taxon>
        <taxon>Solanoideae</taxon>
        <taxon>Hyoscyameae</taxon>
        <taxon>Anisodus</taxon>
    </lineage>
</organism>
<gene>
    <name evidence="2" type="ORF">RND71_038332</name>
</gene>
<protein>
    <submittedName>
        <fullName evidence="2">Uncharacterized protein</fullName>
    </submittedName>
</protein>
<dbReference type="EMBL" id="JAVYJV010000021">
    <property type="protein sequence ID" value="KAK4342516.1"/>
    <property type="molecule type" value="Genomic_DNA"/>
</dbReference>
<feature type="region of interest" description="Disordered" evidence="1">
    <location>
        <begin position="70"/>
        <end position="114"/>
    </location>
</feature>
<keyword evidence="3" id="KW-1185">Reference proteome</keyword>
<dbReference type="Proteomes" id="UP001291623">
    <property type="component" value="Unassembled WGS sequence"/>
</dbReference>
<dbReference type="GO" id="GO:0005669">
    <property type="term" value="C:transcription factor TFIID complex"/>
    <property type="evidence" value="ECO:0007669"/>
    <property type="project" value="InterPro"/>
</dbReference>
<evidence type="ECO:0000313" key="3">
    <source>
        <dbReference type="Proteomes" id="UP001291623"/>
    </source>
</evidence>
<dbReference type="AlphaFoldDB" id="A0AAE1QZU6"/>
<reference evidence="2" key="1">
    <citation type="submission" date="2023-12" db="EMBL/GenBank/DDBJ databases">
        <title>Genome assembly of Anisodus tanguticus.</title>
        <authorList>
            <person name="Wang Y.-J."/>
        </authorList>
    </citation>
    <scope>NUCLEOTIDE SEQUENCE</scope>
    <source>
        <strain evidence="2">KB-2021</strain>
        <tissue evidence="2">Leaf</tissue>
    </source>
</reference>